<feature type="transmembrane region" description="Helical" evidence="13">
    <location>
        <begin position="30"/>
        <end position="57"/>
    </location>
</feature>
<organism evidence="17 18">
    <name type="scientific">Mangrovibacterium diazotrophicum</name>
    <dbReference type="NCBI Taxonomy" id="1261403"/>
    <lineage>
        <taxon>Bacteria</taxon>
        <taxon>Pseudomonadati</taxon>
        <taxon>Bacteroidota</taxon>
        <taxon>Bacteroidia</taxon>
        <taxon>Marinilabiliales</taxon>
        <taxon>Prolixibacteraceae</taxon>
        <taxon>Mangrovibacterium</taxon>
    </lineage>
</organism>
<dbReference type="CDD" id="cd17574">
    <property type="entry name" value="REC_OmpR"/>
    <property type="match status" value="1"/>
</dbReference>
<evidence type="ECO:0000256" key="6">
    <source>
        <dbReference type="ARBA" id="ARBA00022777"/>
    </source>
</evidence>
<dbReference type="Proteomes" id="UP000283387">
    <property type="component" value="Unassembled WGS sequence"/>
</dbReference>
<dbReference type="Gene3D" id="1.10.10.60">
    <property type="entry name" value="Homeodomain-like"/>
    <property type="match status" value="2"/>
</dbReference>
<keyword evidence="13" id="KW-0472">Membrane</keyword>
<dbReference type="InterPro" id="IPR003594">
    <property type="entry name" value="HATPase_dom"/>
</dbReference>
<keyword evidence="13" id="KW-1133">Transmembrane helix</keyword>
<feature type="modified residue" description="4-aspartylphosphate" evidence="12">
    <location>
        <position position="521"/>
    </location>
</feature>
<dbReference type="SMART" id="SM00342">
    <property type="entry name" value="HTH_ARAC"/>
    <property type="match status" value="1"/>
</dbReference>
<dbReference type="InterPro" id="IPR005467">
    <property type="entry name" value="His_kinase_dom"/>
</dbReference>
<reference evidence="17 18" key="1">
    <citation type="submission" date="2018-09" db="EMBL/GenBank/DDBJ databases">
        <title>Genomic Encyclopedia of Archaeal and Bacterial Type Strains, Phase II (KMG-II): from individual species to whole genera.</title>
        <authorList>
            <person name="Goeker M."/>
        </authorList>
    </citation>
    <scope>NUCLEOTIDE SEQUENCE [LARGE SCALE GENOMIC DNA]</scope>
    <source>
        <strain evidence="17 18">DSM 27148</strain>
    </source>
</reference>
<keyword evidence="18" id="KW-1185">Reference proteome</keyword>
<dbReference type="EMBL" id="RAPN01000001">
    <property type="protein sequence ID" value="RKD91576.1"/>
    <property type="molecule type" value="Genomic_DNA"/>
</dbReference>
<dbReference type="PROSITE" id="PS50109">
    <property type="entry name" value="HIS_KIN"/>
    <property type="match status" value="1"/>
</dbReference>
<feature type="transmembrane region" description="Helical" evidence="13">
    <location>
        <begin position="63"/>
        <end position="82"/>
    </location>
</feature>
<feature type="transmembrane region" description="Helical" evidence="13">
    <location>
        <begin position="137"/>
        <end position="158"/>
    </location>
</feature>
<evidence type="ECO:0000256" key="13">
    <source>
        <dbReference type="SAM" id="Phobius"/>
    </source>
</evidence>
<dbReference type="InterPro" id="IPR001789">
    <property type="entry name" value="Sig_transdc_resp-reg_receiver"/>
</dbReference>
<dbReference type="Pfam" id="PF12833">
    <property type="entry name" value="HTH_18"/>
    <property type="match status" value="1"/>
</dbReference>
<evidence type="ECO:0000256" key="3">
    <source>
        <dbReference type="ARBA" id="ARBA00022553"/>
    </source>
</evidence>
<dbReference type="SMART" id="SM00388">
    <property type="entry name" value="HisKA"/>
    <property type="match status" value="1"/>
</dbReference>
<keyword evidence="13" id="KW-0812">Transmembrane</keyword>
<dbReference type="InterPro" id="IPR036890">
    <property type="entry name" value="HATPase_C_sf"/>
</dbReference>
<feature type="domain" description="Histidine kinase" evidence="15">
    <location>
        <begin position="218"/>
        <end position="433"/>
    </location>
</feature>
<dbReference type="GO" id="GO:0005524">
    <property type="term" value="F:ATP binding"/>
    <property type="evidence" value="ECO:0007669"/>
    <property type="project" value="UniProtKB-KW"/>
</dbReference>
<comment type="caution">
    <text evidence="17">The sequence shown here is derived from an EMBL/GenBank/DDBJ whole genome shotgun (WGS) entry which is preliminary data.</text>
</comment>
<keyword evidence="11" id="KW-0804">Transcription</keyword>
<keyword evidence="9" id="KW-0805">Transcription regulation</keyword>
<keyword evidence="5" id="KW-0547">Nucleotide-binding</keyword>
<dbReference type="Gene3D" id="1.10.287.130">
    <property type="match status" value="1"/>
</dbReference>
<protein>
    <recommendedName>
        <fullName evidence="2">histidine kinase</fullName>
        <ecNumber evidence="2">2.7.13.3</ecNumber>
    </recommendedName>
</protein>
<evidence type="ECO:0000259" key="15">
    <source>
        <dbReference type="PROSITE" id="PS50109"/>
    </source>
</evidence>
<dbReference type="SUPFAM" id="SSF46689">
    <property type="entry name" value="Homeodomain-like"/>
    <property type="match status" value="1"/>
</dbReference>
<evidence type="ECO:0000313" key="17">
    <source>
        <dbReference type="EMBL" id="RKD91576.1"/>
    </source>
</evidence>
<sequence>MKFEQLHRQFSKFSVPNFGSKRRSHVEAALFRYFIAESLVAIGLVISLLTIALIVRAPIMVEYGISLLASIGTLSVVAFILFKKIEHCILFQQLLTITIVAFYTARMGGLLTSGGIIILGAAPVLKTLVFKQLRKMVTVYIYFLCCLTLLALLDPYLNGKNLLEPSHNKFFFALNFAVIISYIFLFAAYTQRMFSKLEHKEVLRQKEISDAKTRLYTNITHEFRTPLTVILGLADSIQNNGQAELREKAKTISRNGERLLELVDQLLNLSKLESGNLEVKNIYGDIIPFLRYIFQLQKYHAEEKNLQFEFQSASQSYEMDFDPEKVTTIVSNLLGNAIKFTPENGKICLKVSRTGNDLYINVIDNGIGISPGLQEKIFERFYQVDDRDTRQTGGAGIGLSLTKELVLLLNGSISVTSNPGAQTVFTVQLPMTSAENKSPEILAFLQQEQQSLAEDAEIENLAENTGSRKSKDLLLLIEDNQDVVSYIVSCYRDQFKIEVAHNGQAGLQQALESTPDIIVSDIMMPGMDGFELCHKLKNDYRTSHIPIILLTAKADLPSRIRGLEEGADAFVVKPFNQHELFVRITKLLELRRRLRERYAGGALPSEKHACTSIQREDQFMRKLTECIRKNLPDENFDVPALCSEMAMSKSQLYRKFKALTNMSAAKYIRKLRMQRARHLLLTSSLNITEISWEVGIKTLSTFSEIFKDEFGQSPSEYQDHFNGNLRKN</sequence>
<dbReference type="PROSITE" id="PS01124">
    <property type="entry name" value="HTH_ARAC_FAMILY_2"/>
    <property type="match status" value="1"/>
</dbReference>
<dbReference type="InterPro" id="IPR018062">
    <property type="entry name" value="HTH_AraC-typ_CS"/>
</dbReference>
<dbReference type="RefSeq" id="WP_120272865.1">
    <property type="nucleotide sequence ID" value="NZ_RAPN01000001.1"/>
</dbReference>
<dbReference type="FunFam" id="3.30.565.10:FF:000037">
    <property type="entry name" value="Hybrid sensor histidine kinase/response regulator"/>
    <property type="match status" value="1"/>
</dbReference>
<dbReference type="CDD" id="cd00082">
    <property type="entry name" value="HisKA"/>
    <property type="match status" value="1"/>
</dbReference>
<proteinExistence type="predicted"/>
<dbReference type="PANTHER" id="PTHR43547">
    <property type="entry name" value="TWO-COMPONENT HISTIDINE KINASE"/>
    <property type="match status" value="1"/>
</dbReference>
<dbReference type="GO" id="GO:0043565">
    <property type="term" value="F:sequence-specific DNA binding"/>
    <property type="evidence" value="ECO:0007669"/>
    <property type="project" value="InterPro"/>
</dbReference>
<feature type="domain" description="HTH araC/xylS-type" evidence="14">
    <location>
        <begin position="621"/>
        <end position="720"/>
    </location>
</feature>
<gene>
    <name evidence="17" type="ORF">BC643_1932</name>
</gene>
<accession>A0A419W7Z4</accession>
<dbReference type="InterPro" id="IPR011006">
    <property type="entry name" value="CheY-like_superfamily"/>
</dbReference>
<dbReference type="SUPFAM" id="SSF55874">
    <property type="entry name" value="ATPase domain of HSP90 chaperone/DNA topoisomerase II/histidine kinase"/>
    <property type="match status" value="1"/>
</dbReference>
<keyword evidence="3 12" id="KW-0597">Phosphoprotein</keyword>
<feature type="domain" description="Response regulatory" evidence="16">
    <location>
        <begin position="473"/>
        <end position="588"/>
    </location>
</feature>
<dbReference type="SUPFAM" id="SSF47384">
    <property type="entry name" value="Homodimeric domain of signal transducing histidine kinase"/>
    <property type="match status" value="1"/>
</dbReference>
<dbReference type="InterPro" id="IPR036097">
    <property type="entry name" value="HisK_dim/P_sf"/>
</dbReference>
<name>A0A419W7Z4_9BACT</name>
<feature type="transmembrane region" description="Helical" evidence="13">
    <location>
        <begin position="170"/>
        <end position="190"/>
    </location>
</feature>
<keyword evidence="7" id="KW-0067">ATP-binding</keyword>
<dbReference type="InterPro" id="IPR009057">
    <property type="entry name" value="Homeodomain-like_sf"/>
</dbReference>
<evidence type="ECO:0000259" key="16">
    <source>
        <dbReference type="PROSITE" id="PS50110"/>
    </source>
</evidence>
<dbReference type="AlphaFoldDB" id="A0A419W7Z4"/>
<evidence type="ECO:0000256" key="8">
    <source>
        <dbReference type="ARBA" id="ARBA00023012"/>
    </source>
</evidence>
<evidence type="ECO:0000256" key="11">
    <source>
        <dbReference type="ARBA" id="ARBA00023163"/>
    </source>
</evidence>
<keyword evidence="4" id="KW-0808">Transferase</keyword>
<evidence type="ECO:0000256" key="5">
    <source>
        <dbReference type="ARBA" id="ARBA00022741"/>
    </source>
</evidence>
<evidence type="ECO:0000256" key="12">
    <source>
        <dbReference type="PROSITE-ProRule" id="PRU00169"/>
    </source>
</evidence>
<dbReference type="Pfam" id="PF00072">
    <property type="entry name" value="Response_reg"/>
    <property type="match status" value="1"/>
</dbReference>
<dbReference type="Gene3D" id="3.40.50.2300">
    <property type="match status" value="1"/>
</dbReference>
<evidence type="ECO:0000256" key="4">
    <source>
        <dbReference type="ARBA" id="ARBA00022679"/>
    </source>
</evidence>
<evidence type="ECO:0000256" key="2">
    <source>
        <dbReference type="ARBA" id="ARBA00012438"/>
    </source>
</evidence>
<evidence type="ECO:0000256" key="1">
    <source>
        <dbReference type="ARBA" id="ARBA00000085"/>
    </source>
</evidence>
<evidence type="ECO:0000313" key="18">
    <source>
        <dbReference type="Proteomes" id="UP000283387"/>
    </source>
</evidence>
<dbReference type="OrthoDB" id="717811at2"/>
<dbReference type="Gene3D" id="3.30.565.10">
    <property type="entry name" value="Histidine kinase-like ATPase, C-terminal domain"/>
    <property type="match status" value="1"/>
</dbReference>
<evidence type="ECO:0000256" key="10">
    <source>
        <dbReference type="ARBA" id="ARBA00023125"/>
    </source>
</evidence>
<dbReference type="PROSITE" id="PS00041">
    <property type="entry name" value="HTH_ARAC_FAMILY_1"/>
    <property type="match status" value="1"/>
</dbReference>
<dbReference type="SUPFAM" id="SSF52172">
    <property type="entry name" value="CheY-like"/>
    <property type="match status" value="1"/>
</dbReference>
<dbReference type="EC" id="2.7.13.3" evidence="2"/>
<comment type="catalytic activity">
    <reaction evidence="1">
        <text>ATP + protein L-histidine = ADP + protein N-phospho-L-histidine.</text>
        <dbReference type="EC" id="2.7.13.3"/>
    </reaction>
</comment>
<dbReference type="CDD" id="cd16922">
    <property type="entry name" value="HATPase_EvgS-ArcB-TorS-like"/>
    <property type="match status" value="1"/>
</dbReference>
<dbReference type="SMART" id="SM00387">
    <property type="entry name" value="HATPase_c"/>
    <property type="match status" value="1"/>
</dbReference>
<keyword evidence="10" id="KW-0238">DNA-binding</keyword>
<dbReference type="PROSITE" id="PS50110">
    <property type="entry name" value="RESPONSE_REGULATORY"/>
    <property type="match status" value="1"/>
</dbReference>
<keyword evidence="8" id="KW-0902">Two-component regulatory system</keyword>
<dbReference type="PRINTS" id="PR00344">
    <property type="entry name" value="BCTRLSENSOR"/>
</dbReference>
<keyword evidence="6 17" id="KW-0418">Kinase</keyword>
<dbReference type="Pfam" id="PF00512">
    <property type="entry name" value="HisKA"/>
    <property type="match status" value="1"/>
</dbReference>
<dbReference type="InterPro" id="IPR018060">
    <property type="entry name" value="HTH_AraC"/>
</dbReference>
<dbReference type="GO" id="GO:0000155">
    <property type="term" value="F:phosphorelay sensor kinase activity"/>
    <property type="evidence" value="ECO:0007669"/>
    <property type="project" value="InterPro"/>
</dbReference>
<dbReference type="Pfam" id="PF02518">
    <property type="entry name" value="HATPase_c"/>
    <property type="match status" value="1"/>
</dbReference>
<dbReference type="PANTHER" id="PTHR43547:SF2">
    <property type="entry name" value="HYBRID SIGNAL TRANSDUCTION HISTIDINE KINASE C"/>
    <property type="match status" value="1"/>
</dbReference>
<dbReference type="GO" id="GO:0003700">
    <property type="term" value="F:DNA-binding transcription factor activity"/>
    <property type="evidence" value="ECO:0007669"/>
    <property type="project" value="InterPro"/>
</dbReference>
<dbReference type="InterPro" id="IPR003661">
    <property type="entry name" value="HisK_dim/P_dom"/>
</dbReference>
<evidence type="ECO:0000256" key="9">
    <source>
        <dbReference type="ARBA" id="ARBA00023015"/>
    </source>
</evidence>
<dbReference type="SMART" id="SM00448">
    <property type="entry name" value="REC"/>
    <property type="match status" value="1"/>
</dbReference>
<evidence type="ECO:0000256" key="7">
    <source>
        <dbReference type="ARBA" id="ARBA00022840"/>
    </source>
</evidence>
<dbReference type="InterPro" id="IPR004358">
    <property type="entry name" value="Sig_transdc_His_kin-like_C"/>
</dbReference>
<evidence type="ECO:0000259" key="14">
    <source>
        <dbReference type="PROSITE" id="PS01124"/>
    </source>
</evidence>